<sequence length="155" mass="17777">MRMQSGRTSTVMDGRIMYLHPEPSVSSMSCSCPQVQQQLQQSNYCGCNLHAYIGQQCRIGCQQSCNSQCNPYMPQMHCENAYLKTCMQSCNSQQQFGNLPYWNTNINSQQLPSLNNDRLQCGCMQQCQRSCSSNMQSQSFSIVQQQQHQQCMFYC</sequence>
<dbReference type="STRING" id="387005.A0A183H1C3"/>
<proteinExistence type="predicted"/>
<gene>
    <name evidence="1" type="ORF">X798_02523</name>
</gene>
<accession>A0A183H1C3</accession>
<dbReference type="WBParaSite" id="OFLC_0000128201-mRNA-1">
    <property type="protein sequence ID" value="OFLC_0000128201-mRNA-1"/>
    <property type="gene ID" value="OFLC_0000128201"/>
</dbReference>
<dbReference type="OrthoDB" id="5873693at2759"/>
<protein>
    <submittedName>
        <fullName evidence="1 3">Uncharacterized protein</fullName>
    </submittedName>
</protein>
<dbReference type="Proteomes" id="UP000242913">
    <property type="component" value="Unassembled WGS sequence"/>
</dbReference>
<organism evidence="3">
    <name type="scientific">Onchocerca flexuosa</name>
    <dbReference type="NCBI Taxonomy" id="387005"/>
    <lineage>
        <taxon>Eukaryota</taxon>
        <taxon>Metazoa</taxon>
        <taxon>Ecdysozoa</taxon>
        <taxon>Nematoda</taxon>
        <taxon>Chromadorea</taxon>
        <taxon>Rhabditida</taxon>
        <taxon>Spirurina</taxon>
        <taxon>Spiruromorpha</taxon>
        <taxon>Filarioidea</taxon>
        <taxon>Onchocercidae</taxon>
        <taxon>Onchocerca</taxon>
    </lineage>
</organism>
<evidence type="ECO:0000313" key="1">
    <source>
        <dbReference type="EMBL" id="OZC10479.1"/>
    </source>
</evidence>
<dbReference type="AlphaFoldDB" id="A0A183H1C3"/>
<reference evidence="1 2" key="1">
    <citation type="submission" date="2015-12" db="EMBL/GenBank/DDBJ databases">
        <title>Draft genome of the nematode, Onchocerca flexuosa.</title>
        <authorList>
            <person name="Mitreva M."/>
        </authorList>
    </citation>
    <scope>NUCLEOTIDE SEQUENCE [LARGE SCALE GENOMIC DNA]</scope>
    <source>
        <strain evidence="1">Red Deer</strain>
    </source>
</reference>
<evidence type="ECO:0000313" key="3">
    <source>
        <dbReference type="WBParaSite" id="OFLC_0000128201-mRNA-1"/>
    </source>
</evidence>
<reference evidence="3" key="2">
    <citation type="submission" date="2016-06" db="UniProtKB">
        <authorList>
            <consortium name="WormBaseParasite"/>
        </authorList>
    </citation>
    <scope>IDENTIFICATION</scope>
</reference>
<name>A0A183H1C3_9BILA</name>
<dbReference type="EMBL" id="KZ269986">
    <property type="protein sequence ID" value="OZC10479.1"/>
    <property type="molecule type" value="Genomic_DNA"/>
</dbReference>
<keyword evidence="2" id="KW-1185">Reference proteome</keyword>
<evidence type="ECO:0000313" key="2">
    <source>
        <dbReference type="Proteomes" id="UP000242913"/>
    </source>
</evidence>